<name>A0A820R396_9BILA</name>
<sequence length="167" mass="19130">MQVLRKGKEDIERFKYLLTTSNNCVSSSTSNFYINRRQTQTYSDAVLISNPANETHIRSSIIETQINAEELLQSKLKAKESNNTEKDSSETHRTITRKSKKLTSNEANLAKILQTSECLDEAAITINFMARRLLCDMFDTPVFKDLLKNKVELKLKETAVSYLLFIN</sequence>
<comment type="caution">
    <text evidence="3">The sequence shown here is derived from an EMBL/GenBank/DDBJ whole genome shotgun (WGS) entry which is preliminary data.</text>
</comment>
<dbReference type="AlphaFoldDB" id="A0A820R396"/>
<feature type="compositionally biased region" description="Basic and acidic residues" evidence="1">
    <location>
        <begin position="78"/>
        <end position="93"/>
    </location>
</feature>
<feature type="region of interest" description="Disordered" evidence="1">
    <location>
        <begin position="78"/>
        <end position="99"/>
    </location>
</feature>
<dbReference type="Proteomes" id="UP000663856">
    <property type="component" value="Unassembled WGS sequence"/>
</dbReference>
<dbReference type="EMBL" id="CAJNRF010013828">
    <property type="protein sequence ID" value="CAF2152328.1"/>
    <property type="molecule type" value="Genomic_DNA"/>
</dbReference>
<evidence type="ECO:0000313" key="4">
    <source>
        <dbReference type="Proteomes" id="UP000663866"/>
    </source>
</evidence>
<protein>
    <submittedName>
        <fullName evidence="3">Uncharacterized protein</fullName>
    </submittedName>
</protein>
<dbReference type="Proteomes" id="UP000663866">
    <property type="component" value="Unassembled WGS sequence"/>
</dbReference>
<evidence type="ECO:0000313" key="2">
    <source>
        <dbReference type="EMBL" id="CAF2152328.1"/>
    </source>
</evidence>
<accession>A0A820R396</accession>
<evidence type="ECO:0000256" key="1">
    <source>
        <dbReference type="SAM" id="MobiDB-lite"/>
    </source>
</evidence>
<evidence type="ECO:0000313" key="3">
    <source>
        <dbReference type="EMBL" id="CAF4432206.1"/>
    </source>
</evidence>
<reference evidence="3" key="1">
    <citation type="submission" date="2021-02" db="EMBL/GenBank/DDBJ databases">
        <authorList>
            <person name="Nowell W R."/>
        </authorList>
    </citation>
    <scope>NUCLEOTIDE SEQUENCE</scope>
</reference>
<proteinExistence type="predicted"/>
<gene>
    <name evidence="3" type="ORF">OVN521_LOCUS36773</name>
    <name evidence="2" type="ORF">WKI299_LOCUS30559</name>
</gene>
<organism evidence="3 4">
    <name type="scientific">Rotaria magnacalcarata</name>
    <dbReference type="NCBI Taxonomy" id="392030"/>
    <lineage>
        <taxon>Eukaryota</taxon>
        <taxon>Metazoa</taxon>
        <taxon>Spiralia</taxon>
        <taxon>Gnathifera</taxon>
        <taxon>Rotifera</taxon>
        <taxon>Eurotatoria</taxon>
        <taxon>Bdelloidea</taxon>
        <taxon>Philodinida</taxon>
        <taxon>Philodinidae</taxon>
        <taxon>Rotaria</taxon>
    </lineage>
</organism>
<keyword evidence="4" id="KW-1185">Reference proteome</keyword>
<dbReference type="EMBL" id="CAJOBG010043957">
    <property type="protein sequence ID" value="CAF4432206.1"/>
    <property type="molecule type" value="Genomic_DNA"/>
</dbReference>